<proteinExistence type="predicted"/>
<name>A0A897NE75_9EURY</name>
<dbReference type="AlphaFoldDB" id="A0A897NE75"/>
<protein>
    <submittedName>
        <fullName evidence="1">Uncharacterized protein</fullName>
    </submittedName>
</protein>
<reference evidence="1" key="1">
    <citation type="submission" date="2020-11" db="EMBL/GenBank/DDBJ databases">
        <title>Carbohydrate-dependent, anaerobic sulfur respiration: A novel catabolism in halophilic archaea.</title>
        <authorList>
            <person name="Sorokin D.Y."/>
            <person name="Messina E."/>
            <person name="Smedile F."/>
            <person name="La Cono V."/>
            <person name="Hallsworth J.E."/>
            <person name="Yakimov M.M."/>
        </authorList>
    </citation>
    <scope>NUCLEOTIDE SEQUENCE</scope>
    <source>
        <strain evidence="1">HSR-Bgl</strain>
    </source>
</reference>
<dbReference type="Proteomes" id="UP000663305">
    <property type="component" value="Chromosome"/>
</dbReference>
<dbReference type="EMBL" id="CP064789">
    <property type="protein sequence ID" value="QSG10724.1"/>
    <property type="molecule type" value="Genomic_DNA"/>
</dbReference>
<evidence type="ECO:0000313" key="1">
    <source>
        <dbReference type="EMBL" id="QSG10724.1"/>
    </source>
</evidence>
<accession>A0A897NE75</accession>
<sequence>MCRVSLSQYFAREQLTGPTRDGTPPRHESPLAFRDRRLTEGIAHVGGETSHIRLVLAHRLRACVWNVDSPQPRKADEPRS</sequence>
<gene>
    <name evidence="1" type="ORF">HSBGL_0286</name>
</gene>
<evidence type="ECO:0000313" key="2">
    <source>
        <dbReference type="Proteomes" id="UP000663305"/>
    </source>
</evidence>
<organism evidence="1 2">
    <name type="scientific">Halapricum desulfuricans</name>
    <dbReference type="NCBI Taxonomy" id="2841257"/>
    <lineage>
        <taxon>Archaea</taxon>
        <taxon>Methanobacteriati</taxon>
        <taxon>Methanobacteriota</taxon>
        <taxon>Stenosarchaea group</taxon>
        <taxon>Halobacteria</taxon>
        <taxon>Halobacteriales</taxon>
        <taxon>Haloarculaceae</taxon>
        <taxon>Halapricum</taxon>
    </lineage>
</organism>